<dbReference type="EMBL" id="LGGP01000334">
    <property type="protein sequence ID" value="KUK78879.1"/>
    <property type="molecule type" value="Genomic_DNA"/>
</dbReference>
<organism evidence="1 2">
    <name type="scientific">Mesotoga prima</name>
    <dbReference type="NCBI Taxonomy" id="1184387"/>
    <lineage>
        <taxon>Bacteria</taxon>
        <taxon>Thermotogati</taxon>
        <taxon>Thermotogota</taxon>
        <taxon>Thermotogae</taxon>
        <taxon>Kosmotogales</taxon>
        <taxon>Kosmotogaceae</taxon>
        <taxon>Mesotoga</taxon>
    </lineage>
</organism>
<comment type="caution">
    <text evidence="1">The sequence shown here is derived from an EMBL/GenBank/DDBJ whole genome shotgun (WGS) entry which is preliminary data.</text>
</comment>
<gene>
    <name evidence="1" type="ORF">XD94_1600</name>
</gene>
<dbReference type="InterPro" id="IPR011990">
    <property type="entry name" value="TPR-like_helical_dom_sf"/>
</dbReference>
<dbReference type="Proteomes" id="UP000054092">
    <property type="component" value="Unassembled WGS sequence"/>
</dbReference>
<dbReference type="SUPFAM" id="SSF48452">
    <property type="entry name" value="TPR-like"/>
    <property type="match status" value="1"/>
</dbReference>
<dbReference type="AlphaFoldDB" id="A0A117M1C4"/>
<dbReference type="PATRIC" id="fig|1184387.3.peg.2114"/>
<reference evidence="2" key="1">
    <citation type="journal article" date="2015" name="MBio">
        <title>Genome-Resolved Metagenomic Analysis Reveals Roles for Candidate Phyla and Other Microbial Community Members in Biogeochemical Transformations in Oil Reservoirs.</title>
        <authorList>
            <person name="Hu P."/>
            <person name="Tom L."/>
            <person name="Singh A."/>
            <person name="Thomas B.C."/>
            <person name="Baker B.J."/>
            <person name="Piceno Y.M."/>
            <person name="Andersen G.L."/>
            <person name="Banfield J.F."/>
        </authorList>
    </citation>
    <scope>NUCLEOTIDE SEQUENCE [LARGE SCALE GENOMIC DNA]</scope>
</reference>
<sequence length="547" mass="62984">TDSDIEDSEEKELEYQAVRLAKYCPRFYLQYGNPYSDVVFGLIEPMVAHYALGLKKNVEVSLLQYIFEDTHAGLMAGYGASVLALICLLVNKDQQIRRKAATVAENLLEWSEDQVSPLYIIVKNSIVDDSLPLILGEIVRNTDFSHSGRPIMKFIRTLLKNKEKKEATDIVCGVCSVLLDEESLEKSESLEELVSFVTELKTDSHTRLAAALVAEKAGYSSKAKLLYEMLSKADHKRFDRFVSDSKVPPVLSKDLSLSTEMARLLERAYHSTKYLHKIIFEERKTLLPGLTVLRSGDSPTIEYNLPPGNYRLMRLTSIPDSSERVVRMENALARDPYEFRLYSMLANGYTEIGLDNKCQYILEAGYSKLETLLGEIESESYSLEYDRANNKPLLDLIVDYADFLRIRVGDQTRAIETYEMLLEIDREDDVHAKHGLLNSLFRQKNFMKAEKLLERYLEEEDVDFLMGRAFISAIRNRKQDANIYLLRALRTNPLIVEMLFRDMGSVKFEELKEDDEREAAMYALDYRQVWESSPKAYNWLKTRRISD</sequence>
<protein>
    <submittedName>
        <fullName evidence="1">Uncharacterized protein</fullName>
    </submittedName>
</protein>
<dbReference type="Gene3D" id="1.25.40.10">
    <property type="entry name" value="Tetratricopeptide repeat domain"/>
    <property type="match status" value="1"/>
</dbReference>
<name>A0A117M1C4_9BACT</name>
<evidence type="ECO:0000313" key="1">
    <source>
        <dbReference type="EMBL" id="KUK78879.1"/>
    </source>
</evidence>
<accession>A0A117M1C4</accession>
<evidence type="ECO:0000313" key="2">
    <source>
        <dbReference type="Proteomes" id="UP000054092"/>
    </source>
</evidence>
<feature type="non-terminal residue" evidence="1">
    <location>
        <position position="1"/>
    </location>
</feature>
<proteinExistence type="predicted"/>